<gene>
    <name evidence="5" type="ORF">pgond44_09326</name>
</gene>
<dbReference type="STRING" id="1189619.pgond44_09326"/>
<feature type="domain" description="DUF8202" evidence="4">
    <location>
        <begin position="318"/>
        <end position="427"/>
    </location>
</feature>
<dbReference type="Proteomes" id="UP000012317">
    <property type="component" value="Unassembled WGS sequence"/>
</dbReference>
<feature type="domain" description="Secretion system C-terminal sorting" evidence="3">
    <location>
        <begin position="1443"/>
        <end position="1514"/>
    </location>
</feature>
<dbReference type="Gene3D" id="2.60.120.200">
    <property type="match status" value="2"/>
</dbReference>
<keyword evidence="5" id="KW-0121">Carboxypeptidase</keyword>
<evidence type="ECO:0000313" key="6">
    <source>
        <dbReference type="Proteomes" id="UP000012317"/>
    </source>
</evidence>
<keyword evidence="6" id="KW-1185">Reference proteome</keyword>
<organism evidence="5 6">
    <name type="scientific">Psychroflexus gondwanensis ACAM 44</name>
    <dbReference type="NCBI Taxonomy" id="1189619"/>
    <lineage>
        <taxon>Bacteria</taxon>
        <taxon>Pseudomonadati</taxon>
        <taxon>Bacteroidota</taxon>
        <taxon>Flavobacteriia</taxon>
        <taxon>Flavobacteriales</taxon>
        <taxon>Flavobacteriaceae</taxon>
        <taxon>Psychroflexus</taxon>
    </lineage>
</organism>
<dbReference type="PATRIC" id="fig|1189619.4.peg.1921"/>
<dbReference type="SUPFAM" id="SSF49899">
    <property type="entry name" value="Concanavalin A-like lectins/glucanases"/>
    <property type="match status" value="2"/>
</dbReference>
<keyword evidence="5" id="KW-0378">Hydrolase</keyword>
<dbReference type="GO" id="GO:0005975">
    <property type="term" value="P:carbohydrate metabolic process"/>
    <property type="evidence" value="ECO:0007669"/>
    <property type="project" value="UniProtKB-ARBA"/>
</dbReference>
<proteinExistence type="predicted"/>
<reference evidence="5 6" key="1">
    <citation type="journal article" date="2014" name="Genome Biol. Evol.">
        <title>Extensive gene acquisition in the extremely psychrophilic bacterial species Psychroflexus torquis and the link to sea-ice ecosystem specialism.</title>
        <authorList>
            <person name="Feng S."/>
            <person name="Powell S.M."/>
            <person name="Wilson R."/>
            <person name="Bowman J.P."/>
        </authorList>
    </citation>
    <scope>NUCLEOTIDE SEQUENCE [LARGE SCALE GENOMIC DNA]</scope>
    <source>
        <strain evidence="5 6">ACAM 44</strain>
    </source>
</reference>
<evidence type="ECO:0000256" key="2">
    <source>
        <dbReference type="SAM" id="SignalP"/>
    </source>
</evidence>
<dbReference type="NCBIfam" id="TIGR04183">
    <property type="entry name" value="Por_Secre_tail"/>
    <property type="match status" value="1"/>
</dbReference>
<dbReference type="GO" id="GO:0004553">
    <property type="term" value="F:hydrolase activity, hydrolyzing O-glycosyl compounds"/>
    <property type="evidence" value="ECO:0007669"/>
    <property type="project" value="UniProtKB-ARBA"/>
</dbReference>
<dbReference type="eggNOG" id="COG2866">
    <property type="taxonomic scope" value="Bacteria"/>
</dbReference>
<dbReference type="InterPro" id="IPR058515">
    <property type="entry name" value="DUF8202"/>
</dbReference>
<comment type="caution">
    <text evidence="5">The sequence shown here is derived from an EMBL/GenBank/DDBJ whole genome shotgun (WGS) entry which is preliminary data.</text>
</comment>
<dbReference type="InterPro" id="IPR026444">
    <property type="entry name" value="Secre_tail"/>
</dbReference>
<evidence type="ECO:0000259" key="4">
    <source>
        <dbReference type="Pfam" id="PF26628"/>
    </source>
</evidence>
<keyword evidence="1 2" id="KW-0732">Signal</keyword>
<dbReference type="Pfam" id="PF18962">
    <property type="entry name" value="Por_Secre_tail"/>
    <property type="match status" value="1"/>
</dbReference>
<evidence type="ECO:0000313" key="5">
    <source>
        <dbReference type="EMBL" id="EMY80752.1"/>
    </source>
</evidence>
<name>N1WU67_9FLAO</name>
<dbReference type="EMBL" id="APLF01000009">
    <property type="protein sequence ID" value="EMY80752.1"/>
    <property type="molecule type" value="Genomic_DNA"/>
</dbReference>
<feature type="chain" id="PRO_5004113036" evidence="2">
    <location>
        <begin position="22"/>
        <end position="1516"/>
    </location>
</feature>
<dbReference type="eggNOG" id="COG5434">
    <property type="taxonomic scope" value="Bacteria"/>
</dbReference>
<evidence type="ECO:0000256" key="1">
    <source>
        <dbReference type="ARBA" id="ARBA00022729"/>
    </source>
</evidence>
<dbReference type="InterPro" id="IPR013320">
    <property type="entry name" value="ConA-like_dom_sf"/>
</dbReference>
<dbReference type="RefSeq" id="WP_003440575.1">
    <property type="nucleotide sequence ID" value="NZ_APLF01000009.1"/>
</dbReference>
<evidence type="ECO:0000259" key="3">
    <source>
        <dbReference type="Pfam" id="PF18962"/>
    </source>
</evidence>
<dbReference type="GO" id="GO:0004180">
    <property type="term" value="F:carboxypeptidase activity"/>
    <property type="evidence" value="ECO:0007669"/>
    <property type="project" value="UniProtKB-KW"/>
</dbReference>
<keyword evidence="5" id="KW-0645">Protease</keyword>
<accession>N1WU67</accession>
<dbReference type="Pfam" id="PF26628">
    <property type="entry name" value="DUF8202"/>
    <property type="match status" value="1"/>
</dbReference>
<feature type="signal peptide" evidence="2">
    <location>
        <begin position="1"/>
        <end position="21"/>
    </location>
</feature>
<sequence>MNKITSVFICLFISFSQFIFAQNGPGGVGDDASNRFWFIAEQLNQSDGSAVPLWSNLGGNANDATSFNNDPTYVTNSLNGYAAIQFGIGANAGLTIPDNTDLNNGGPWSERSFSIVVETGADVATRQMIYEEGGSGRGFNMYIFNGNLYYGAWNTNNDGTASPWGFTSSQTPINANTSYVISFIYNGNDTSTGSVECYLNGTLVGTIPNIGFLYGHDQAGIGNLEQSSRVETGVVNSNLPFDGFVSEFVMYNFNLNTSQRISLENYLSSKYDIGIFPDDIYDQDTALNGEYDFNLVSVNRQSSIDEHLITNQGTGLISLNTSAPLTDGDYFSLGSDLKDQTFLGPIVCNPSNLDISRLQTTWRVDKVGSVTPNINFDLSPANINVTDVSEITILIDDNPSFSTPISLNASTLSPTTATFSGLTINDGDYVTFEVSVNLSILNTRAGLNLPQELRFAFEANTIDQADGTDVATWINEGENLNDASTQTNSPSLLMDVSNGQDFVQFSSANNESLEIPDNSDINQGGEPYIERTYSLVFQTGTNVNPRQVIYEEGGTTRGVVIYILNGELYFGAYNESNDGAGSPWTFRSVITNVNPNTTYVMTNVFNGNDSSTGVIQTYLNGSLVGTTTGVGYLYDHGANISIGQNGDGNIYEGGGVTTASYFNGLLGEFLIYDNALDTNQIDILNNFLLAKYGVTPTGNDIYTYDTNGGGDFDFNLLGVRQTSASRLDETTYSTGIIKFKNPSVMAVGDALIAASDTEEQTTLNTSTVDCSNTLADDFRLTTTWRINVSGTPGTIDIELDFDKIDIEVNSALELDLLIDDNPNFTSPTRISASEFCSTALYQNVNFTNGEYFTFERTGIQPVLWDGSNYSNGSGPLNEPTVTDQYKKLVIDGAGAILSEDAACTCLSVTAPSNLNTSGFNLNITGDVNNAGILSGDGEVVLTGTSAQSISGGGSFENLRLDNPTSVDFTDSADLFGVVYVDQGTLNTNGNLSLRCNFGTSGKTAQVGPVGGTIVGDVTVEQCYPARRAFRFLSSSVTTATSIRENWQENPAGYKDNPRPGYGTHITGVSPGSANASEGQDGNNGFDYSPSGNASMFTFDNATPSWDRVTNTNGVLTAGEAYRLFLRGDRSIDITLNGAPPTATRLSATGVLAIGGQPVTNLSGDAGAFNFIGNPYQAQVDINVFLTNSTNLSETEYYVWDPTLGGPASPGSSGGRGAYVTIDPSDGSNSFDINLPGLDTSTANQYLQPMQAAFVRTGSEGTTPVVSFQEDMKAVGEIQTEVKSLSQQEYINIQLFNAEAFSQGSTPSDGLRINFDKSFSILTEDDSPKLGNLDENLARVEGNAFSAIERRPLPEATEELPLFINQYRRESYVMKFDVTDNLNTEVFIKDKYLDQVTEITSSDNTYSFVIDSSIPESEASDRFSLVFEPVSLSIGDENLVNLSLYPNPTKGNFSISGIDSGQDTEVKIYNIIGQQVYTAKSSGQFTLEITDFNASSGVYLVKLKTNQGEKTFKLIKD</sequence>
<protein>
    <submittedName>
        <fullName evidence="5">Peptidase M14 carboxypeptidase A</fullName>
    </submittedName>
</protein>